<proteinExistence type="inferred from homology"/>
<feature type="binding site" evidence="7">
    <location>
        <position position="321"/>
    </location>
    <ligand>
        <name>[4Fe-4S] cluster</name>
        <dbReference type="ChEBI" id="CHEBI:49883"/>
    </ligand>
</feature>
<dbReference type="EMBL" id="QPJM01000014">
    <property type="protein sequence ID" value="RCW80388.1"/>
    <property type="molecule type" value="Genomic_DNA"/>
</dbReference>
<keyword evidence="1 7" id="KW-0004">4Fe-4S</keyword>
<evidence type="ECO:0000256" key="4">
    <source>
        <dbReference type="ARBA" id="ARBA00023004"/>
    </source>
</evidence>
<dbReference type="Proteomes" id="UP000253324">
    <property type="component" value="Unassembled WGS sequence"/>
</dbReference>
<dbReference type="GO" id="GO:0019288">
    <property type="term" value="P:isopentenyl diphosphate biosynthetic process, methylerythritol 4-phosphate pathway"/>
    <property type="evidence" value="ECO:0007669"/>
    <property type="project" value="UniProtKB-UniRule"/>
</dbReference>
<dbReference type="Pfam" id="PF26540">
    <property type="entry name" value="GcpE_C"/>
    <property type="match status" value="1"/>
</dbReference>
<dbReference type="FunFam" id="3.30.413.10:FF:000012">
    <property type="entry name" value="4-hydroxy-3-methylbut-2-en-1-yl diphosphate synthase (flavodoxin)"/>
    <property type="match status" value="1"/>
</dbReference>
<dbReference type="GO" id="GO:0141197">
    <property type="term" value="F:4-hydroxy-3-methylbut-2-enyl-diphosphate synthase activity (flavodoxin)"/>
    <property type="evidence" value="ECO:0007669"/>
    <property type="project" value="UniProtKB-EC"/>
</dbReference>
<protein>
    <recommendedName>
        <fullName evidence="7">4-hydroxy-3-methylbut-2-en-1-yl diphosphate synthase (flavodoxin)</fullName>
        <ecNumber evidence="7">1.17.7.3</ecNumber>
    </recommendedName>
    <alternativeName>
        <fullName evidence="7">1-hydroxy-2-methyl-2-(E)-butenyl 4-diphosphate synthase</fullName>
    </alternativeName>
</protein>
<dbReference type="PANTHER" id="PTHR30454:SF0">
    <property type="entry name" value="4-HYDROXY-3-METHYLBUT-2-EN-1-YL DIPHOSPHATE SYNTHASE (FERREDOXIN), CHLOROPLASTIC"/>
    <property type="match status" value="1"/>
</dbReference>
<feature type="domain" description="IspG TIM-barrel" evidence="8">
    <location>
        <begin position="32"/>
        <end position="300"/>
    </location>
</feature>
<dbReference type="GO" id="GO:0046429">
    <property type="term" value="F:4-hydroxy-3-methylbut-2-en-1-yl diphosphate synthase activity (ferredoxin)"/>
    <property type="evidence" value="ECO:0007669"/>
    <property type="project" value="UniProtKB-UniRule"/>
</dbReference>
<keyword evidence="6 7" id="KW-0414">Isoprene biosynthesis</keyword>
<feature type="binding site" evidence="7">
    <location>
        <position position="318"/>
    </location>
    <ligand>
        <name>[4Fe-4S] cluster</name>
        <dbReference type="ChEBI" id="CHEBI:49883"/>
    </ligand>
</feature>
<feature type="domain" description="IspG C-terminal" evidence="9">
    <location>
        <begin position="315"/>
        <end position="416"/>
    </location>
</feature>
<evidence type="ECO:0000313" key="10">
    <source>
        <dbReference type="EMBL" id="RCW80388.1"/>
    </source>
</evidence>
<gene>
    <name evidence="7" type="primary">ispG</name>
    <name evidence="10" type="ORF">C7476_114103</name>
</gene>
<dbReference type="Pfam" id="PF04551">
    <property type="entry name" value="GcpE"/>
    <property type="match status" value="1"/>
</dbReference>
<feature type="binding site" evidence="7">
    <location>
        <position position="364"/>
    </location>
    <ligand>
        <name>[4Fe-4S] cluster</name>
        <dbReference type="ChEBI" id="CHEBI:49883"/>
    </ligand>
</feature>
<dbReference type="InterPro" id="IPR058579">
    <property type="entry name" value="IspG_C"/>
</dbReference>
<keyword evidence="3 7" id="KW-0560">Oxidoreductase</keyword>
<dbReference type="NCBIfam" id="NF001540">
    <property type="entry name" value="PRK00366.1"/>
    <property type="match status" value="1"/>
</dbReference>
<evidence type="ECO:0000313" key="11">
    <source>
        <dbReference type="Proteomes" id="UP000253324"/>
    </source>
</evidence>
<dbReference type="Gene3D" id="3.20.20.20">
    <property type="entry name" value="Dihydropteroate synthase-like"/>
    <property type="match status" value="1"/>
</dbReference>
<feature type="binding site" evidence="7">
    <location>
        <position position="371"/>
    </location>
    <ligand>
        <name>[4Fe-4S] cluster</name>
        <dbReference type="ChEBI" id="CHEBI:49883"/>
    </ligand>
</feature>
<dbReference type="NCBIfam" id="TIGR00612">
    <property type="entry name" value="ispG_gcpE"/>
    <property type="match status" value="1"/>
</dbReference>
<dbReference type="HAMAP" id="MF_00159">
    <property type="entry name" value="IspG"/>
    <property type="match status" value="1"/>
</dbReference>
<dbReference type="SUPFAM" id="SSF56014">
    <property type="entry name" value="Nitrite and sulphite reductase 4Fe-4S domain-like"/>
    <property type="match status" value="1"/>
</dbReference>
<keyword evidence="5 7" id="KW-0411">Iron-sulfur</keyword>
<accession>A0A368YLJ5</accession>
<organism evidence="10 11">
    <name type="scientific">Phyllobacterium bourgognense</name>
    <dbReference type="NCBI Taxonomy" id="314236"/>
    <lineage>
        <taxon>Bacteria</taxon>
        <taxon>Pseudomonadati</taxon>
        <taxon>Pseudomonadota</taxon>
        <taxon>Alphaproteobacteria</taxon>
        <taxon>Hyphomicrobiales</taxon>
        <taxon>Phyllobacteriaceae</taxon>
        <taxon>Phyllobacterium</taxon>
    </lineage>
</organism>
<dbReference type="InterPro" id="IPR004588">
    <property type="entry name" value="IspG_bac-typ"/>
</dbReference>
<keyword evidence="4 7" id="KW-0408">Iron</keyword>
<evidence type="ECO:0000256" key="5">
    <source>
        <dbReference type="ARBA" id="ARBA00023014"/>
    </source>
</evidence>
<keyword evidence="11" id="KW-1185">Reference proteome</keyword>
<name>A0A368YLJ5_9HYPH</name>
<dbReference type="InterPro" id="IPR058578">
    <property type="entry name" value="IspG_TIM"/>
</dbReference>
<comment type="function">
    <text evidence="7">Converts 2C-methyl-D-erythritol 2,4-cyclodiphosphate (ME-2,4cPP) into 1-hydroxy-2-methyl-2-(E)-butenyl 4-diphosphate.</text>
</comment>
<dbReference type="GO" id="GO:0051539">
    <property type="term" value="F:4 iron, 4 sulfur cluster binding"/>
    <property type="evidence" value="ECO:0007669"/>
    <property type="project" value="UniProtKB-UniRule"/>
</dbReference>
<evidence type="ECO:0000256" key="7">
    <source>
        <dbReference type="HAMAP-Rule" id="MF_00159"/>
    </source>
</evidence>
<dbReference type="InterPro" id="IPR011005">
    <property type="entry name" value="Dihydropteroate_synth-like_sf"/>
</dbReference>
<dbReference type="Gene3D" id="3.30.413.10">
    <property type="entry name" value="Sulfite Reductase Hemoprotein, domain 1"/>
    <property type="match status" value="1"/>
</dbReference>
<dbReference type="PANTHER" id="PTHR30454">
    <property type="entry name" value="4-HYDROXY-3-METHYLBUT-2-EN-1-YL DIPHOSPHATE SYNTHASE"/>
    <property type="match status" value="1"/>
</dbReference>
<evidence type="ECO:0000256" key="6">
    <source>
        <dbReference type="ARBA" id="ARBA00023229"/>
    </source>
</evidence>
<reference evidence="10 11" key="1">
    <citation type="submission" date="2018-07" db="EMBL/GenBank/DDBJ databases">
        <title>Genomic Encyclopedia of Type Strains, Phase III (KMG-III): the genomes of soil and plant-associated and newly described type strains.</title>
        <authorList>
            <person name="Whitman W."/>
        </authorList>
    </citation>
    <scope>NUCLEOTIDE SEQUENCE [LARGE SCALE GENOMIC DNA]</scope>
    <source>
        <strain evidence="10 11">31-25a</strain>
    </source>
</reference>
<dbReference type="InterPro" id="IPR045854">
    <property type="entry name" value="NO2/SO3_Rdtase_4Fe4S_sf"/>
</dbReference>
<evidence type="ECO:0000259" key="9">
    <source>
        <dbReference type="Pfam" id="PF26540"/>
    </source>
</evidence>
<comment type="caution">
    <text evidence="10">The sequence shown here is derived from an EMBL/GenBank/DDBJ whole genome shotgun (WGS) entry which is preliminary data.</text>
</comment>
<evidence type="ECO:0000256" key="3">
    <source>
        <dbReference type="ARBA" id="ARBA00023002"/>
    </source>
</evidence>
<dbReference type="GO" id="GO:0005506">
    <property type="term" value="F:iron ion binding"/>
    <property type="evidence" value="ECO:0007669"/>
    <property type="project" value="InterPro"/>
</dbReference>
<sequence>MMIAAPPERHIWSLTMSDYYSQPFGRRSSVGVDVGGVMVGGGAPVVVQSMTNTDTADVDGTVAQVAALSRAGSQIVRITVDRDESAAAVPKIRERLDRLGLPVPLVGDFHYIGHKLLADHPACAEALAKYRINPGNVGFKDKKDAQFGAIIEMAIRYDKPVRIGVNWGSLDQELLTALMDQNHAAGAPLTADAVTREAIVQSALISSQLAEEIGLPRSRIILSAKVSQVQDLIAVYAELARRCDHALHLGLTEAGMGTKGIVASSAAMGILLQQGIGDTIRISLTPEPGGDRTREVQVAQELLQTMGFRQFIPIVAACPGCGRTTSTVFQELAQSIQSDIRTNMPIWREKYPGVEALNVAVMGCIVNGPGESKMADIGISLPGTGETPSAPVFVDGKKVATLRGAGIAQEFQKMVADYIENRFGLGAGSHAAE</sequence>
<keyword evidence="2 7" id="KW-0479">Metal-binding</keyword>
<evidence type="ECO:0000256" key="1">
    <source>
        <dbReference type="ARBA" id="ARBA00022485"/>
    </source>
</evidence>
<evidence type="ECO:0000259" key="8">
    <source>
        <dbReference type="Pfam" id="PF04551"/>
    </source>
</evidence>
<dbReference type="EC" id="1.17.7.3" evidence="7"/>
<dbReference type="AlphaFoldDB" id="A0A368YLJ5"/>
<evidence type="ECO:0000256" key="2">
    <source>
        <dbReference type="ARBA" id="ARBA00022723"/>
    </source>
</evidence>
<comment type="catalytic activity">
    <reaction evidence="7">
        <text>(2E)-4-hydroxy-3-methylbut-2-enyl diphosphate + oxidized [flavodoxin] + H2O + 2 H(+) = 2-C-methyl-D-erythritol 2,4-cyclic diphosphate + reduced [flavodoxin]</text>
        <dbReference type="Rhea" id="RHEA:43604"/>
        <dbReference type="Rhea" id="RHEA-COMP:10622"/>
        <dbReference type="Rhea" id="RHEA-COMP:10623"/>
        <dbReference type="ChEBI" id="CHEBI:15377"/>
        <dbReference type="ChEBI" id="CHEBI:15378"/>
        <dbReference type="ChEBI" id="CHEBI:57618"/>
        <dbReference type="ChEBI" id="CHEBI:58210"/>
        <dbReference type="ChEBI" id="CHEBI:58483"/>
        <dbReference type="ChEBI" id="CHEBI:128753"/>
        <dbReference type="EC" id="1.17.7.3"/>
    </reaction>
</comment>
<comment type="similarity">
    <text evidence="7">Belongs to the IspG family.</text>
</comment>
<dbReference type="InterPro" id="IPR016425">
    <property type="entry name" value="IspG_bac"/>
</dbReference>
<comment type="cofactor">
    <cofactor evidence="7">
        <name>[4Fe-4S] cluster</name>
        <dbReference type="ChEBI" id="CHEBI:49883"/>
    </cofactor>
    <text evidence="7">Binds 1 [4Fe-4S] cluster.</text>
</comment>
<dbReference type="GO" id="GO:0016114">
    <property type="term" value="P:terpenoid biosynthetic process"/>
    <property type="evidence" value="ECO:0007669"/>
    <property type="project" value="InterPro"/>
</dbReference>
<dbReference type="PIRSF" id="PIRSF004640">
    <property type="entry name" value="IspG"/>
    <property type="match status" value="1"/>
</dbReference>
<dbReference type="UniPathway" id="UPA00056">
    <property type="reaction ID" value="UER00096"/>
</dbReference>
<comment type="pathway">
    <text evidence="7">Isoprenoid biosynthesis; isopentenyl diphosphate biosynthesis via DXP pathway; isopentenyl diphosphate from 1-deoxy-D-xylulose 5-phosphate: step 5/6.</text>
</comment>